<evidence type="ECO:0008006" key="3">
    <source>
        <dbReference type="Google" id="ProtNLM"/>
    </source>
</evidence>
<protein>
    <recommendedName>
        <fullName evidence="3">Nitrogen regulatory protein P-II</fullName>
    </recommendedName>
</protein>
<dbReference type="KEGG" id="dalk:DSCA_32960"/>
<sequence length="84" mass="8839">MNPSGMGRALMKAGVDGPAMEEINKMIANGESANKTIFTVIKEKEILDKAIGLVKSFCGDLCEPGKGILFAVPLAFVDGLPEEA</sequence>
<gene>
    <name evidence="1" type="ORF">DSCA_32960</name>
</gene>
<reference evidence="1 2" key="1">
    <citation type="submission" date="2019-11" db="EMBL/GenBank/DDBJ databases">
        <title>Comparative genomics of hydrocarbon-degrading Desulfosarcina strains.</title>
        <authorList>
            <person name="Watanabe M."/>
            <person name="Kojima H."/>
            <person name="Fukui M."/>
        </authorList>
    </citation>
    <scope>NUCLEOTIDE SEQUENCE [LARGE SCALE GENOMIC DNA]</scope>
    <source>
        <strain evidence="1 2">PL12</strain>
    </source>
</reference>
<dbReference type="AlphaFoldDB" id="A0A5K7YJI7"/>
<keyword evidence="2" id="KW-1185">Reference proteome</keyword>
<organism evidence="1 2">
    <name type="scientific">Desulfosarcina alkanivorans</name>
    <dbReference type="NCBI Taxonomy" id="571177"/>
    <lineage>
        <taxon>Bacteria</taxon>
        <taxon>Pseudomonadati</taxon>
        <taxon>Thermodesulfobacteriota</taxon>
        <taxon>Desulfobacteria</taxon>
        <taxon>Desulfobacterales</taxon>
        <taxon>Desulfosarcinaceae</taxon>
        <taxon>Desulfosarcina</taxon>
    </lineage>
</organism>
<evidence type="ECO:0000313" key="1">
    <source>
        <dbReference type="EMBL" id="BBO69366.1"/>
    </source>
</evidence>
<accession>A0A5K7YJI7</accession>
<dbReference type="Proteomes" id="UP000427906">
    <property type="component" value="Chromosome"/>
</dbReference>
<proteinExistence type="predicted"/>
<name>A0A5K7YJI7_9BACT</name>
<evidence type="ECO:0000313" key="2">
    <source>
        <dbReference type="Proteomes" id="UP000427906"/>
    </source>
</evidence>
<dbReference type="EMBL" id="AP021874">
    <property type="protein sequence ID" value="BBO69366.1"/>
    <property type="molecule type" value="Genomic_DNA"/>
</dbReference>